<protein>
    <submittedName>
        <fullName evidence="2">Nuclear transport factor 2 family protein</fullName>
    </submittedName>
</protein>
<dbReference type="InterPro" id="IPR032710">
    <property type="entry name" value="NTF2-like_dom_sf"/>
</dbReference>
<dbReference type="RefSeq" id="WP_179266873.1">
    <property type="nucleotide sequence ID" value="NZ_CP058579.1"/>
</dbReference>
<accession>A0A7D5L8E6</accession>
<dbReference type="Pfam" id="PF13577">
    <property type="entry name" value="SnoaL_4"/>
    <property type="match status" value="1"/>
</dbReference>
<feature type="domain" description="SnoaL-like" evidence="1">
    <location>
        <begin position="3"/>
        <end position="120"/>
    </location>
</feature>
<keyword evidence="3" id="KW-1185">Reference proteome</keyword>
<dbReference type="CDD" id="cd00531">
    <property type="entry name" value="NTF2_like"/>
    <property type="match status" value="1"/>
</dbReference>
<dbReference type="Gene3D" id="3.10.450.50">
    <property type="match status" value="1"/>
</dbReference>
<dbReference type="SUPFAM" id="SSF54427">
    <property type="entry name" value="NTF2-like"/>
    <property type="match status" value="1"/>
</dbReference>
<name>A0A7D5L8E6_9EURY</name>
<dbReference type="InterPro" id="IPR037401">
    <property type="entry name" value="SnoaL-like"/>
</dbReference>
<evidence type="ECO:0000313" key="3">
    <source>
        <dbReference type="Proteomes" id="UP000509626"/>
    </source>
</evidence>
<reference evidence="2 3" key="1">
    <citation type="submission" date="2020-06" db="EMBL/GenBank/DDBJ databases">
        <title>NJ-3-1, isolated from saline soil.</title>
        <authorList>
            <person name="Cui H.L."/>
            <person name="Shi X."/>
        </authorList>
    </citation>
    <scope>NUCLEOTIDE SEQUENCE [LARGE SCALE GENOMIC DNA]</scope>
    <source>
        <strain evidence="2 3">NJ-3-1</strain>
    </source>
</reference>
<evidence type="ECO:0000313" key="2">
    <source>
        <dbReference type="EMBL" id="QLG60287.1"/>
    </source>
</evidence>
<dbReference type="OrthoDB" id="350084at2157"/>
<dbReference type="GeneID" id="56035857"/>
<proteinExistence type="predicted"/>
<sequence length="133" mass="15607">MTIEDIKRLKFKYCFHLDSTNTSEFVDLFTEDAKFDVPNYGSGEGKGAIREFITEIKSRDLELMAHMASNPLIEIDDNEATGKWYYIVIIEDDEGNVSWGQGRWEDTYRRVDDDWKISSLIAIRQFTREIPKR</sequence>
<dbReference type="KEGG" id="halu:HUG12_00320"/>
<gene>
    <name evidence="2" type="ORF">HUG12_00320</name>
</gene>
<organism evidence="2 3">
    <name type="scientific">Halorarum salinum</name>
    <dbReference type="NCBI Taxonomy" id="2743089"/>
    <lineage>
        <taxon>Archaea</taxon>
        <taxon>Methanobacteriati</taxon>
        <taxon>Methanobacteriota</taxon>
        <taxon>Stenosarchaea group</taxon>
        <taxon>Halobacteria</taxon>
        <taxon>Halobacteriales</taxon>
        <taxon>Haloferacaceae</taxon>
        <taxon>Halorarum</taxon>
    </lineage>
</organism>
<dbReference type="Proteomes" id="UP000509626">
    <property type="component" value="Chromosome"/>
</dbReference>
<dbReference type="AlphaFoldDB" id="A0A7D5L8E6"/>
<dbReference type="EMBL" id="CP058579">
    <property type="protein sequence ID" value="QLG60287.1"/>
    <property type="molecule type" value="Genomic_DNA"/>
</dbReference>
<evidence type="ECO:0000259" key="1">
    <source>
        <dbReference type="Pfam" id="PF13577"/>
    </source>
</evidence>